<comment type="caution">
    <text evidence="2">The sequence shown here is derived from an EMBL/GenBank/DDBJ whole genome shotgun (WGS) entry which is preliminary data.</text>
</comment>
<keyword evidence="1" id="KW-0732">Signal</keyword>
<dbReference type="RefSeq" id="WP_118153067.1">
    <property type="nucleotide sequence ID" value="NZ_QWEY01000007.1"/>
</dbReference>
<organism evidence="2 3">
    <name type="scientific">Pseudotabrizicola alkalilacus</name>
    <dbReference type="NCBI Taxonomy" id="2305252"/>
    <lineage>
        <taxon>Bacteria</taxon>
        <taxon>Pseudomonadati</taxon>
        <taxon>Pseudomonadota</taxon>
        <taxon>Alphaproteobacteria</taxon>
        <taxon>Rhodobacterales</taxon>
        <taxon>Paracoccaceae</taxon>
        <taxon>Pseudotabrizicola</taxon>
    </lineage>
</organism>
<reference evidence="2 3" key="1">
    <citation type="submission" date="2018-08" db="EMBL/GenBank/DDBJ databases">
        <title>Flavobacterium tibetense sp. nov., isolated from a wetland YonghuCo on Tibetan Plateau.</title>
        <authorList>
            <person name="Phurbu D."/>
            <person name="Lu H."/>
            <person name="Xing P."/>
        </authorList>
    </citation>
    <scope>NUCLEOTIDE SEQUENCE [LARGE SCALE GENOMIC DNA]</scope>
    <source>
        <strain evidence="2 3">DJC</strain>
    </source>
</reference>
<name>A0A411Z161_9RHOB</name>
<evidence type="ECO:0000313" key="3">
    <source>
        <dbReference type="Proteomes" id="UP000284547"/>
    </source>
</evidence>
<dbReference type="Pfam" id="PF04402">
    <property type="entry name" value="SIMPL"/>
    <property type="match status" value="1"/>
</dbReference>
<dbReference type="GO" id="GO:0006974">
    <property type="term" value="P:DNA damage response"/>
    <property type="evidence" value="ECO:0007669"/>
    <property type="project" value="TreeGrafter"/>
</dbReference>
<dbReference type="InterPro" id="IPR052022">
    <property type="entry name" value="26kDa_periplasmic_antigen"/>
</dbReference>
<evidence type="ECO:0000313" key="2">
    <source>
        <dbReference type="EMBL" id="RGP36796.1"/>
    </source>
</evidence>
<dbReference type="PANTHER" id="PTHR34387">
    <property type="entry name" value="SLR1258 PROTEIN"/>
    <property type="match status" value="1"/>
</dbReference>
<keyword evidence="3" id="KW-1185">Reference proteome</keyword>
<feature type="signal peptide" evidence="1">
    <location>
        <begin position="1"/>
        <end position="23"/>
    </location>
</feature>
<dbReference type="AlphaFoldDB" id="A0A411Z161"/>
<protein>
    <submittedName>
        <fullName evidence="2">DUF541 domain-containing protein</fullName>
    </submittedName>
</protein>
<dbReference type="EMBL" id="QWEY01000007">
    <property type="protein sequence ID" value="RGP36796.1"/>
    <property type="molecule type" value="Genomic_DNA"/>
</dbReference>
<sequence length="235" mass="23836">MRILQAALIASLLSATALTSAYAQTQTPPAPQITVTGEGVIDGIPDIATLSLGVTTTGDTAAAAMAANTEGLNAVMARLKAAGVADRDMQTTNLSINPNWTGYDSGQRQRIDGYTASNQLTVRIRDLAGLGQVLDAAIQDGANTLNGLSFGLSEPRPAMDAARKAAVEDARARATLLVEAAGATLGPIVSIAEGGGYMPPQPMFRQSADAAGAVPVAAGEVATTASVTVVFEIAQ</sequence>
<dbReference type="Proteomes" id="UP000284547">
    <property type="component" value="Unassembled WGS sequence"/>
</dbReference>
<evidence type="ECO:0000256" key="1">
    <source>
        <dbReference type="SAM" id="SignalP"/>
    </source>
</evidence>
<proteinExistence type="predicted"/>
<gene>
    <name evidence="2" type="ORF">D1012_13490</name>
</gene>
<dbReference type="Gene3D" id="3.30.110.170">
    <property type="entry name" value="Protein of unknown function (DUF541), domain 1"/>
    <property type="match status" value="1"/>
</dbReference>
<dbReference type="PANTHER" id="PTHR34387:SF1">
    <property type="entry name" value="PERIPLASMIC IMMUNOGENIC PROTEIN"/>
    <property type="match status" value="1"/>
</dbReference>
<dbReference type="OrthoDB" id="9813144at2"/>
<dbReference type="Gene3D" id="3.30.70.2970">
    <property type="entry name" value="Protein of unknown function (DUF541), domain 2"/>
    <property type="match status" value="1"/>
</dbReference>
<accession>A0A411Z161</accession>
<dbReference type="InterPro" id="IPR007497">
    <property type="entry name" value="SIMPL/DUF541"/>
</dbReference>
<feature type="chain" id="PRO_5019488615" evidence="1">
    <location>
        <begin position="24"/>
        <end position="235"/>
    </location>
</feature>